<feature type="domain" description="WSC" evidence="8">
    <location>
        <begin position="140"/>
        <end position="228"/>
    </location>
</feature>
<accession>A0AAN7BWB7</accession>
<keyword evidence="4" id="KW-1133">Transmembrane helix</keyword>
<evidence type="ECO:0000256" key="1">
    <source>
        <dbReference type="ARBA" id="ARBA00004167"/>
    </source>
</evidence>
<dbReference type="SMART" id="SM00321">
    <property type="entry name" value="WSC"/>
    <property type="match status" value="4"/>
</dbReference>
<dbReference type="Pfam" id="PF01822">
    <property type="entry name" value="WSC"/>
    <property type="match status" value="4"/>
</dbReference>
<dbReference type="Proteomes" id="UP001301958">
    <property type="component" value="Unassembled WGS sequence"/>
</dbReference>
<dbReference type="PANTHER" id="PTHR24269:SF16">
    <property type="entry name" value="PROTEIN SLG1"/>
    <property type="match status" value="1"/>
</dbReference>
<dbReference type="PROSITE" id="PS51212">
    <property type="entry name" value="WSC"/>
    <property type="match status" value="4"/>
</dbReference>
<keyword evidence="5" id="KW-0472">Membrane</keyword>
<feature type="domain" description="WSC" evidence="8">
    <location>
        <begin position="38"/>
        <end position="129"/>
    </location>
</feature>
<reference evidence="9" key="1">
    <citation type="journal article" date="2023" name="Mol. Phylogenet. Evol.">
        <title>Genome-scale phylogeny and comparative genomics of the fungal order Sordariales.</title>
        <authorList>
            <person name="Hensen N."/>
            <person name="Bonometti L."/>
            <person name="Westerberg I."/>
            <person name="Brannstrom I.O."/>
            <person name="Guillou S."/>
            <person name="Cros-Aarteil S."/>
            <person name="Calhoun S."/>
            <person name="Haridas S."/>
            <person name="Kuo A."/>
            <person name="Mondo S."/>
            <person name="Pangilinan J."/>
            <person name="Riley R."/>
            <person name="LaButti K."/>
            <person name="Andreopoulos B."/>
            <person name="Lipzen A."/>
            <person name="Chen C."/>
            <person name="Yan M."/>
            <person name="Daum C."/>
            <person name="Ng V."/>
            <person name="Clum A."/>
            <person name="Steindorff A."/>
            <person name="Ohm R.A."/>
            <person name="Martin F."/>
            <person name="Silar P."/>
            <person name="Natvig D.O."/>
            <person name="Lalanne C."/>
            <person name="Gautier V."/>
            <person name="Ament-Velasquez S.L."/>
            <person name="Kruys A."/>
            <person name="Hutchinson M.I."/>
            <person name="Powell A.J."/>
            <person name="Barry K."/>
            <person name="Miller A.N."/>
            <person name="Grigoriev I.V."/>
            <person name="Debuchy R."/>
            <person name="Gladieux P."/>
            <person name="Hiltunen Thoren M."/>
            <person name="Johannesson H."/>
        </authorList>
    </citation>
    <scope>NUCLEOTIDE SEQUENCE</scope>
    <source>
        <strain evidence="9">CBS 990.96</strain>
    </source>
</reference>
<evidence type="ECO:0000259" key="8">
    <source>
        <dbReference type="PROSITE" id="PS51212"/>
    </source>
</evidence>
<keyword evidence="10" id="KW-1185">Reference proteome</keyword>
<organism evidence="9 10">
    <name type="scientific">Podospora fimiseda</name>
    <dbReference type="NCBI Taxonomy" id="252190"/>
    <lineage>
        <taxon>Eukaryota</taxon>
        <taxon>Fungi</taxon>
        <taxon>Dikarya</taxon>
        <taxon>Ascomycota</taxon>
        <taxon>Pezizomycotina</taxon>
        <taxon>Sordariomycetes</taxon>
        <taxon>Sordariomycetidae</taxon>
        <taxon>Sordariales</taxon>
        <taxon>Podosporaceae</taxon>
        <taxon>Podospora</taxon>
    </lineage>
</organism>
<evidence type="ECO:0000256" key="6">
    <source>
        <dbReference type="ARBA" id="ARBA00023180"/>
    </source>
</evidence>
<keyword evidence="3 7" id="KW-0732">Signal</keyword>
<evidence type="ECO:0000313" key="10">
    <source>
        <dbReference type="Proteomes" id="UP001301958"/>
    </source>
</evidence>
<dbReference type="InterPro" id="IPR002889">
    <property type="entry name" value="WSC_carb-bd"/>
</dbReference>
<evidence type="ECO:0000256" key="3">
    <source>
        <dbReference type="ARBA" id="ARBA00022729"/>
    </source>
</evidence>
<keyword evidence="2" id="KW-0812">Transmembrane</keyword>
<feature type="chain" id="PRO_5042900901" evidence="7">
    <location>
        <begin position="25"/>
        <end position="448"/>
    </location>
</feature>
<dbReference type="AlphaFoldDB" id="A0AAN7BWB7"/>
<name>A0AAN7BWB7_9PEZI</name>
<reference evidence="9" key="2">
    <citation type="submission" date="2023-05" db="EMBL/GenBank/DDBJ databases">
        <authorList>
            <consortium name="Lawrence Berkeley National Laboratory"/>
            <person name="Steindorff A."/>
            <person name="Hensen N."/>
            <person name="Bonometti L."/>
            <person name="Westerberg I."/>
            <person name="Brannstrom I.O."/>
            <person name="Guillou S."/>
            <person name="Cros-Aarteil S."/>
            <person name="Calhoun S."/>
            <person name="Haridas S."/>
            <person name="Kuo A."/>
            <person name="Mondo S."/>
            <person name="Pangilinan J."/>
            <person name="Riley R."/>
            <person name="Labutti K."/>
            <person name="Andreopoulos B."/>
            <person name="Lipzen A."/>
            <person name="Chen C."/>
            <person name="Yanf M."/>
            <person name="Daum C."/>
            <person name="Ng V."/>
            <person name="Clum A."/>
            <person name="Ohm R."/>
            <person name="Martin F."/>
            <person name="Silar P."/>
            <person name="Natvig D."/>
            <person name="Lalanne C."/>
            <person name="Gautier V."/>
            <person name="Ament-Velasquez S.L."/>
            <person name="Kruys A."/>
            <person name="Hutchinson M.I."/>
            <person name="Powell A.J."/>
            <person name="Barry K."/>
            <person name="Miller A.N."/>
            <person name="Grigoriev I.V."/>
            <person name="Debuchy R."/>
            <person name="Gladieux P."/>
            <person name="Thoren M.H."/>
            <person name="Johannesson H."/>
        </authorList>
    </citation>
    <scope>NUCLEOTIDE SEQUENCE</scope>
    <source>
        <strain evidence="9">CBS 990.96</strain>
    </source>
</reference>
<feature type="signal peptide" evidence="7">
    <location>
        <begin position="1"/>
        <end position="24"/>
    </location>
</feature>
<evidence type="ECO:0000256" key="4">
    <source>
        <dbReference type="ARBA" id="ARBA00022989"/>
    </source>
</evidence>
<evidence type="ECO:0000256" key="7">
    <source>
        <dbReference type="SAM" id="SignalP"/>
    </source>
</evidence>
<dbReference type="InterPro" id="IPR051836">
    <property type="entry name" value="Kremen_rcpt"/>
</dbReference>
<comment type="subcellular location">
    <subcellularLocation>
        <location evidence="1">Membrane</location>
        <topology evidence="1">Single-pass membrane protein</topology>
    </subcellularLocation>
</comment>
<evidence type="ECO:0000313" key="9">
    <source>
        <dbReference type="EMBL" id="KAK4230725.1"/>
    </source>
</evidence>
<evidence type="ECO:0000256" key="5">
    <source>
        <dbReference type="ARBA" id="ARBA00023136"/>
    </source>
</evidence>
<protein>
    <submittedName>
        <fullName evidence="9">Fungistatic metabolite</fullName>
    </submittedName>
</protein>
<dbReference type="GO" id="GO:0005886">
    <property type="term" value="C:plasma membrane"/>
    <property type="evidence" value="ECO:0007669"/>
    <property type="project" value="TreeGrafter"/>
</dbReference>
<gene>
    <name evidence="9" type="ORF">QBC38DRAFT_468663</name>
</gene>
<evidence type="ECO:0000256" key="2">
    <source>
        <dbReference type="ARBA" id="ARBA00022692"/>
    </source>
</evidence>
<comment type="caution">
    <text evidence="9">The sequence shown here is derived from an EMBL/GenBank/DDBJ whole genome shotgun (WGS) entry which is preliminary data.</text>
</comment>
<feature type="domain" description="WSC" evidence="8">
    <location>
        <begin position="237"/>
        <end position="328"/>
    </location>
</feature>
<feature type="domain" description="WSC" evidence="8">
    <location>
        <begin position="342"/>
        <end position="431"/>
    </location>
</feature>
<dbReference type="PANTHER" id="PTHR24269">
    <property type="entry name" value="KREMEN PROTEIN"/>
    <property type="match status" value="1"/>
</dbReference>
<proteinExistence type="predicted"/>
<dbReference type="EMBL" id="MU865297">
    <property type="protein sequence ID" value="KAK4230725.1"/>
    <property type="molecule type" value="Genomic_DNA"/>
</dbReference>
<sequence>MVATRSASGLRAASLFCFFAAVQAVPHLHLSYKRDVTAFTRNGCFVGHNSGHRILDKSSFAGDAMTVESCATFCHKFPQFGLEFGRECFCGKLPAAATSVSDDDCSFPCAGNPEQTCGAGERLEVYTNDLYTPATPAELDVPYLGCFVDQGARVLPDNVLGDDAMTAQKCAANCADYSYFGLEYGRECWCGNSPPKEAAPAEECSFPCAGDDTQLCGAGNRINVWGSPVASPETVGEFEYAGCYTDRHDLHTLKGKVLRENSMTLEKCANFCKDYGHFGVTFGTQCFCGTEIEPTAEEVLQAECSMRCGGDYNNVCGDADRLNIFSLPNCQPDVTNLATVGGFNYQSCWKDDRDARALDGKVERSNDMTVIKCSGICTGYSFFGVSDSESCFCGNELAGQSAPEGECSELCAGDSTQWCGGNLRLNVYGAIPAVTTTSAAAEPTVTEY</sequence>
<keyword evidence="6" id="KW-0325">Glycoprotein</keyword>